<dbReference type="EMBL" id="JAAAJB010000257">
    <property type="protein sequence ID" value="KAG0260192.1"/>
    <property type="molecule type" value="Genomic_DNA"/>
</dbReference>
<name>A0A9P6U566_9FUNG</name>
<keyword evidence="2" id="KW-1185">Reference proteome</keyword>
<comment type="caution">
    <text evidence="1">The sequence shown here is derived from an EMBL/GenBank/DDBJ whole genome shotgun (WGS) entry which is preliminary data.</text>
</comment>
<accession>A0A9P6U566</accession>
<dbReference type="OrthoDB" id="2420013at2759"/>
<dbReference type="AlphaFoldDB" id="A0A9P6U566"/>
<organism evidence="1 2">
    <name type="scientific">Actinomortierella ambigua</name>
    <dbReference type="NCBI Taxonomy" id="1343610"/>
    <lineage>
        <taxon>Eukaryota</taxon>
        <taxon>Fungi</taxon>
        <taxon>Fungi incertae sedis</taxon>
        <taxon>Mucoromycota</taxon>
        <taxon>Mortierellomycotina</taxon>
        <taxon>Mortierellomycetes</taxon>
        <taxon>Mortierellales</taxon>
        <taxon>Mortierellaceae</taxon>
        <taxon>Actinomortierella</taxon>
    </lineage>
</organism>
<protein>
    <submittedName>
        <fullName evidence="1">Uncharacterized protein</fullName>
    </submittedName>
</protein>
<dbReference type="Proteomes" id="UP000807716">
    <property type="component" value="Unassembled WGS sequence"/>
</dbReference>
<gene>
    <name evidence="1" type="ORF">DFQ27_003671</name>
</gene>
<reference evidence="1" key="1">
    <citation type="journal article" date="2020" name="Fungal Divers.">
        <title>Resolving the Mortierellaceae phylogeny through synthesis of multi-gene phylogenetics and phylogenomics.</title>
        <authorList>
            <person name="Vandepol N."/>
            <person name="Liber J."/>
            <person name="Desiro A."/>
            <person name="Na H."/>
            <person name="Kennedy M."/>
            <person name="Barry K."/>
            <person name="Grigoriev I.V."/>
            <person name="Miller A.N."/>
            <person name="O'Donnell K."/>
            <person name="Stajich J.E."/>
            <person name="Bonito G."/>
        </authorList>
    </citation>
    <scope>NUCLEOTIDE SEQUENCE</scope>
    <source>
        <strain evidence="1">BC1065</strain>
    </source>
</reference>
<evidence type="ECO:0000313" key="1">
    <source>
        <dbReference type="EMBL" id="KAG0260192.1"/>
    </source>
</evidence>
<evidence type="ECO:0000313" key="2">
    <source>
        <dbReference type="Proteomes" id="UP000807716"/>
    </source>
</evidence>
<proteinExistence type="predicted"/>
<sequence length="232" mass="25647">MSDWPEAGIQHPLRYEDHATIIIGNDQQPRGVPIPGDKVHSTAELVNDMQRLIESTMHFQYNPGAYHGTFMSQLCSSDMCSVKPLSAPAVEVIPVTRLTSDLLCILTTCNLVVSDAATVSTVDPTFPYANSKPFQAGVKFAFHDLYGFSDWREQPMPINYQFALKKGDKGYVAMVNAQISEKVELTGEICDSDSEGCPIPHDPKPVTVGYHQAVIMNRQINEPISIVAFVYI</sequence>